<feature type="region of interest" description="Disordered" evidence="1">
    <location>
        <begin position="343"/>
        <end position="370"/>
    </location>
</feature>
<feature type="compositionally biased region" description="Low complexity" evidence="1">
    <location>
        <begin position="353"/>
        <end position="368"/>
    </location>
</feature>
<dbReference type="EMBL" id="CAJMWX010000802">
    <property type="protein sequence ID" value="CAE6431264.1"/>
    <property type="molecule type" value="Genomic_DNA"/>
</dbReference>
<feature type="region of interest" description="Disordered" evidence="1">
    <location>
        <begin position="120"/>
        <end position="173"/>
    </location>
</feature>
<keyword evidence="2" id="KW-0472">Membrane</keyword>
<dbReference type="AlphaFoldDB" id="A0A8H3ANX0"/>
<name>A0A8H3ANX0_9AGAM</name>
<evidence type="ECO:0000313" key="4">
    <source>
        <dbReference type="EMBL" id="CAE6519466.1"/>
    </source>
</evidence>
<organism evidence="3 5">
    <name type="scientific">Rhizoctonia solani</name>
    <dbReference type="NCBI Taxonomy" id="456999"/>
    <lineage>
        <taxon>Eukaryota</taxon>
        <taxon>Fungi</taxon>
        <taxon>Dikarya</taxon>
        <taxon>Basidiomycota</taxon>
        <taxon>Agaricomycotina</taxon>
        <taxon>Agaricomycetes</taxon>
        <taxon>Cantharellales</taxon>
        <taxon>Ceratobasidiaceae</taxon>
        <taxon>Rhizoctonia</taxon>
    </lineage>
</organism>
<feature type="compositionally biased region" description="Basic and acidic residues" evidence="1">
    <location>
        <begin position="13"/>
        <end position="28"/>
    </location>
</feature>
<comment type="caution">
    <text evidence="3">The sequence shown here is derived from an EMBL/GenBank/DDBJ whole genome shotgun (WGS) entry which is preliminary data.</text>
</comment>
<dbReference type="Proteomes" id="UP000663861">
    <property type="component" value="Unassembled WGS sequence"/>
</dbReference>
<dbReference type="OrthoDB" id="6423603at2759"/>
<evidence type="ECO:0000313" key="3">
    <source>
        <dbReference type="EMBL" id="CAE6431264.1"/>
    </source>
</evidence>
<feature type="compositionally biased region" description="Low complexity" evidence="1">
    <location>
        <begin position="39"/>
        <end position="51"/>
    </location>
</feature>
<feature type="compositionally biased region" description="Basic residues" evidence="1">
    <location>
        <begin position="144"/>
        <end position="159"/>
    </location>
</feature>
<gene>
    <name evidence="4" type="ORF">RDB_LOCUS153166</name>
    <name evidence="3" type="ORF">RDB_LOCUS35826</name>
</gene>
<feature type="transmembrane region" description="Helical" evidence="2">
    <location>
        <begin position="448"/>
        <end position="474"/>
    </location>
</feature>
<protein>
    <submittedName>
        <fullName evidence="3">Uncharacterized protein</fullName>
    </submittedName>
</protein>
<proteinExistence type="predicted"/>
<dbReference type="EMBL" id="CAJMWY010004105">
    <property type="protein sequence ID" value="CAE6519466.1"/>
    <property type="molecule type" value="Genomic_DNA"/>
</dbReference>
<accession>A0A8H3ANX0</accession>
<sequence length="477" mass="53785">MSFPTETCDEFQDVERAASKDREDKADSDSVDLPWEHYQSTFQSSSRSTTSNKRKSPNESYGRRVRMRFEPEISPSPSPRRKLGGNPIKAKEGAEVIAPIVIPQAGPALTIPLHSARPTCATSTDRIYRPSRPCRPKPYDCPRRPSRPTRRTIKSRRAKSSSLGTKRPEDNDEVAFPFEPIASCSNLLPLSTTEATTPSPAPVPMRLVNPTRVHAWPARLPRRSSRSKVTSSQPLPSLAASTHIVAFRSSAPLLEPNARSLGGRYYSTRTESCRSSRFEPYPRPRRASSSVFLTLHARRLPRPPYRPPPRSSCFGIYLRERRSRWPRPVRRGRQGYPSRRLATIHEEDETMVSPTPTSTPTSSPTSTPDPLTVNDGHASPYPFHSTRAHLARAVHPRLHASHLDPRWRVSDDWQTRRTQHAYRGGNPSGPLGWRTRGYSFCLVGVSCLVLFACLALVYRFNLFLVFGLPVFLFFSRL</sequence>
<reference evidence="3" key="1">
    <citation type="submission" date="2021-01" db="EMBL/GenBank/DDBJ databases">
        <authorList>
            <person name="Kaushik A."/>
        </authorList>
    </citation>
    <scope>NUCLEOTIDE SEQUENCE</scope>
    <source>
        <strain evidence="3">AG4-R118</strain>
        <strain evidence="4">AG4-RS23</strain>
    </source>
</reference>
<keyword evidence="2" id="KW-1133">Transmembrane helix</keyword>
<evidence type="ECO:0000256" key="1">
    <source>
        <dbReference type="SAM" id="MobiDB-lite"/>
    </source>
</evidence>
<keyword evidence="2" id="KW-0812">Transmembrane</keyword>
<evidence type="ECO:0000256" key="2">
    <source>
        <dbReference type="SAM" id="Phobius"/>
    </source>
</evidence>
<evidence type="ECO:0000313" key="5">
    <source>
        <dbReference type="Proteomes" id="UP000663888"/>
    </source>
</evidence>
<dbReference type="Proteomes" id="UP000663888">
    <property type="component" value="Unassembled WGS sequence"/>
</dbReference>
<feature type="region of interest" description="Disordered" evidence="1">
    <location>
        <begin position="1"/>
        <end position="87"/>
    </location>
</feature>